<dbReference type="Pfam" id="PF21730">
    <property type="entry name" value="Vma22_CCDC115"/>
    <property type="match status" value="1"/>
</dbReference>
<keyword evidence="6" id="KW-0175">Coiled coil</keyword>
<evidence type="ECO:0000256" key="10">
    <source>
        <dbReference type="ARBA" id="ARBA00064380"/>
    </source>
</evidence>
<dbReference type="GeneTree" id="ENSGT00390000012929"/>
<dbReference type="OrthoDB" id="408631at2759"/>
<dbReference type="Gene3D" id="1.10.287.3240">
    <property type="match status" value="1"/>
</dbReference>
<keyword evidence="15" id="KW-1185">Reference proteome</keyword>
<dbReference type="STRING" id="1676925.ENSPKIP00000024428"/>
<dbReference type="PANTHER" id="PTHR31996">
    <property type="entry name" value="COILED-COIL DOMAIN-CONTAINING PROTEIN 115"/>
    <property type="match status" value="1"/>
</dbReference>
<organism evidence="14 15">
    <name type="scientific">Paramormyrops kingsleyae</name>
    <dbReference type="NCBI Taxonomy" id="1676925"/>
    <lineage>
        <taxon>Eukaryota</taxon>
        <taxon>Metazoa</taxon>
        <taxon>Chordata</taxon>
        <taxon>Craniata</taxon>
        <taxon>Vertebrata</taxon>
        <taxon>Euteleostomi</taxon>
        <taxon>Actinopterygii</taxon>
        <taxon>Neopterygii</taxon>
        <taxon>Teleostei</taxon>
        <taxon>Osteoglossocephala</taxon>
        <taxon>Osteoglossomorpha</taxon>
        <taxon>Osteoglossiformes</taxon>
        <taxon>Mormyridae</taxon>
        <taxon>Paramormyrops</taxon>
    </lineage>
</organism>
<reference evidence="14" key="1">
    <citation type="submission" date="2025-08" db="UniProtKB">
        <authorList>
            <consortium name="Ensembl"/>
        </authorList>
    </citation>
    <scope>IDENTIFICATION</scope>
</reference>
<dbReference type="CTD" id="84317"/>
<keyword evidence="5" id="KW-0256">Endoplasmic reticulum</keyword>
<evidence type="ECO:0000313" key="14">
    <source>
        <dbReference type="Ensembl" id="ENSPKIP00000024428.1"/>
    </source>
</evidence>
<keyword evidence="8" id="KW-0968">Cytoplasmic vesicle</keyword>
<dbReference type="Proteomes" id="UP000261540">
    <property type="component" value="Unplaced"/>
</dbReference>
<evidence type="ECO:0000256" key="5">
    <source>
        <dbReference type="ARBA" id="ARBA00022824"/>
    </source>
</evidence>
<feature type="compositionally biased region" description="Basic and acidic residues" evidence="13">
    <location>
        <begin position="82"/>
        <end position="97"/>
    </location>
</feature>
<evidence type="ECO:0000256" key="4">
    <source>
        <dbReference type="ARBA" id="ARBA00022753"/>
    </source>
</evidence>
<dbReference type="GO" id="GO:0051082">
    <property type="term" value="F:unfolded protein binding"/>
    <property type="evidence" value="ECO:0007669"/>
    <property type="project" value="TreeGrafter"/>
</dbReference>
<dbReference type="GO" id="GO:0030137">
    <property type="term" value="C:COPI-coated vesicle"/>
    <property type="evidence" value="ECO:0007669"/>
    <property type="project" value="UniProtKB-SubCell"/>
</dbReference>
<comment type="subunit">
    <text evidence="10">Accessory component of the multisubunit proton-transporting vacuolar (V)-ATPase protein pump.</text>
</comment>
<evidence type="ECO:0000256" key="12">
    <source>
        <dbReference type="ARBA" id="ARBA00093646"/>
    </source>
</evidence>
<evidence type="ECO:0000313" key="15">
    <source>
        <dbReference type="Proteomes" id="UP000261540"/>
    </source>
</evidence>
<feature type="region of interest" description="Disordered" evidence="13">
    <location>
        <begin position="82"/>
        <end position="126"/>
    </location>
</feature>
<dbReference type="GO" id="GO:0005768">
    <property type="term" value="C:endosome"/>
    <property type="evidence" value="ECO:0007669"/>
    <property type="project" value="UniProtKB-SubCell"/>
</dbReference>
<dbReference type="KEGG" id="pki:111857086"/>
<protein>
    <recommendedName>
        <fullName evidence="11">Vacuolar ATPase assembly protein VMA22</fullName>
    </recommendedName>
    <alternativeName>
        <fullName evidence="12">Coiled-coil domain-containing protein 115</fullName>
    </alternativeName>
</protein>
<sequence length="204" mass="23267">MKDDVSLRLDGCLLRFMDQLESLEEKRQRFNSLIEQGWFSISKARYAMGNKQVSALQYGSEIQPQVRVCVRELTGGVTEFQAEREETQGSEDPKTKDDVEDCGPMEGGLRRRTTAKTKNPQEEPVPVKECVSKDDVRLESKGLQRHQDPLKWFGILVPQSLKQAQVAFRQVIELSAEIAALQGAVISTREELHNLLEEKRRQSH</sequence>
<comment type="subcellular location">
    <subcellularLocation>
        <location evidence="9">Cytoplasmic vesicle</location>
        <location evidence="9">COPI-coated vesicle</location>
    </subcellularLocation>
    <subcellularLocation>
        <location evidence="3">Endoplasmic reticulum-Golgi intermediate compartment</location>
    </subcellularLocation>
    <subcellularLocation>
        <location evidence="1">Endosome</location>
    </subcellularLocation>
    <subcellularLocation>
        <location evidence="2">Lysosome</location>
    </subcellularLocation>
</comment>
<evidence type="ECO:0000256" key="1">
    <source>
        <dbReference type="ARBA" id="ARBA00004177"/>
    </source>
</evidence>
<dbReference type="InterPro" id="IPR040357">
    <property type="entry name" value="Vma22/CCDC115"/>
</dbReference>
<evidence type="ECO:0000256" key="6">
    <source>
        <dbReference type="ARBA" id="ARBA00023054"/>
    </source>
</evidence>
<dbReference type="GO" id="GO:0070072">
    <property type="term" value="P:vacuolar proton-transporting V-type ATPase complex assembly"/>
    <property type="evidence" value="ECO:0007669"/>
    <property type="project" value="InterPro"/>
</dbReference>
<dbReference type="AlphaFoldDB" id="A0A3B3S1L8"/>
<evidence type="ECO:0000256" key="11">
    <source>
        <dbReference type="ARBA" id="ARBA00093634"/>
    </source>
</evidence>
<keyword evidence="4" id="KW-0967">Endosome</keyword>
<dbReference type="Ensembl" id="ENSPKIT00000005135.1">
    <property type="protein sequence ID" value="ENSPKIP00000024428.1"/>
    <property type="gene ID" value="ENSPKIG00000007688.1"/>
</dbReference>
<dbReference type="GeneID" id="111857086"/>
<evidence type="ECO:0000256" key="3">
    <source>
        <dbReference type="ARBA" id="ARBA00004399"/>
    </source>
</evidence>
<evidence type="ECO:0000256" key="2">
    <source>
        <dbReference type="ARBA" id="ARBA00004371"/>
    </source>
</evidence>
<name>A0A3B3S1L8_9TELE</name>
<keyword evidence="7" id="KW-0458">Lysosome</keyword>
<dbReference type="PANTHER" id="PTHR31996:SF2">
    <property type="entry name" value="COILED-COIL DOMAIN-CONTAINING PROTEIN 115"/>
    <property type="match status" value="1"/>
</dbReference>
<evidence type="ECO:0000256" key="9">
    <source>
        <dbReference type="ARBA" id="ARBA00046287"/>
    </source>
</evidence>
<evidence type="ECO:0000256" key="13">
    <source>
        <dbReference type="SAM" id="MobiDB-lite"/>
    </source>
</evidence>
<reference evidence="14" key="2">
    <citation type="submission" date="2025-09" db="UniProtKB">
        <authorList>
            <consortium name="Ensembl"/>
        </authorList>
    </citation>
    <scope>IDENTIFICATION</scope>
</reference>
<dbReference type="RefSeq" id="XP_023693353.1">
    <property type="nucleotide sequence ID" value="XM_023837585.2"/>
</dbReference>
<dbReference type="FunFam" id="1.10.287.3240:FF:000005">
    <property type="entry name" value="coiled-coil domain-containing protein 115"/>
    <property type="match status" value="1"/>
</dbReference>
<evidence type="ECO:0000256" key="8">
    <source>
        <dbReference type="ARBA" id="ARBA00023329"/>
    </source>
</evidence>
<dbReference type="GO" id="GO:0005793">
    <property type="term" value="C:endoplasmic reticulum-Golgi intermediate compartment"/>
    <property type="evidence" value="ECO:0007669"/>
    <property type="project" value="UniProtKB-SubCell"/>
</dbReference>
<evidence type="ECO:0000256" key="7">
    <source>
        <dbReference type="ARBA" id="ARBA00023228"/>
    </source>
</evidence>
<accession>A0A3B3S1L8</accession>
<proteinExistence type="predicted"/>
<dbReference type="GO" id="GO:0005764">
    <property type="term" value="C:lysosome"/>
    <property type="evidence" value="ECO:0007669"/>
    <property type="project" value="UniProtKB-SubCell"/>
</dbReference>